<evidence type="ECO:0000259" key="6">
    <source>
        <dbReference type="Pfam" id="PF01266"/>
    </source>
</evidence>
<comment type="caution">
    <text evidence="7">The sequence shown here is derived from an EMBL/GenBank/DDBJ whole genome shotgun (WGS) entry which is preliminary data.</text>
</comment>
<evidence type="ECO:0000256" key="4">
    <source>
        <dbReference type="ARBA" id="ARBA00023002"/>
    </source>
</evidence>
<dbReference type="RefSeq" id="WP_047814736.1">
    <property type="nucleotide sequence ID" value="NZ_LECT01000025.1"/>
</dbReference>
<gene>
    <name evidence="7" type="ORF">RISK_003223</name>
</gene>
<accession>A0A0J1BEK0</accession>
<comment type="similarity">
    <text evidence="5">Belongs to the L2HGDH family.</text>
</comment>
<dbReference type="AlphaFoldDB" id="A0A0J1BEK0"/>
<evidence type="ECO:0000313" key="8">
    <source>
        <dbReference type="Proteomes" id="UP000036367"/>
    </source>
</evidence>
<dbReference type="NCBIfam" id="NF008726">
    <property type="entry name" value="PRK11728.1"/>
    <property type="match status" value="1"/>
</dbReference>
<proteinExistence type="inferred from homology"/>
<comment type="cofactor">
    <cofactor evidence="1">
        <name>FAD</name>
        <dbReference type="ChEBI" id="CHEBI:57692"/>
    </cofactor>
</comment>
<dbReference type="PATRIC" id="fig|595434.4.peg.3076"/>
<dbReference type="STRING" id="595434.RISK_003223"/>
<reference evidence="7" key="1">
    <citation type="submission" date="2015-05" db="EMBL/GenBank/DDBJ databases">
        <title>Permanent draft genome of Rhodopirellula islandicus K833.</title>
        <authorList>
            <person name="Kizina J."/>
            <person name="Richter M."/>
            <person name="Glockner F.O."/>
            <person name="Harder J."/>
        </authorList>
    </citation>
    <scope>NUCLEOTIDE SEQUENCE [LARGE SCALE GENOMIC DNA]</scope>
    <source>
        <strain evidence="7">K833</strain>
    </source>
</reference>
<sequence length="425" mass="46610">MKQTSNQNCDLAVIGGGIVGLATAMTWLETHPGKGVTVLETESQVGRHQSGHNSGVIHSGIYYRPGSEKALLCREGKTKLEAFCEKQGIRWEKCGKVVVATNPTELDSLETIIQRATLNGVDFRRISTTELRHLEPAVAGVDAIAVPETGIVDYRTVCNAYQHCIEELGGDVRLGSQVRRIAAEEGGVRLISVERENPNQELVVHARSAIVCAGLHSDTLLSEADPASQSTGDPAAAATDEVRIIPFRGEYYELRPERRGLCRNLIYPVPDPAFPFLGVHFTRMVDGSVECGPNAVLALAREGYRWRDIDVRYLQRTLGYSGFRQLIQKHWRKGLGEMNRSLRKSAFVTALQKLIPELRASDLVPARAGVRAQAVRANGELVDDFLFRSTPNVTHVLNAPSPAATASLAIARRVIEQHQDQNPNA</sequence>
<dbReference type="OrthoDB" id="9801699at2"/>
<dbReference type="Gene3D" id="3.30.9.10">
    <property type="entry name" value="D-Amino Acid Oxidase, subunit A, domain 2"/>
    <property type="match status" value="1"/>
</dbReference>
<dbReference type="InterPro" id="IPR036188">
    <property type="entry name" value="FAD/NAD-bd_sf"/>
</dbReference>
<evidence type="ECO:0000256" key="5">
    <source>
        <dbReference type="ARBA" id="ARBA00037941"/>
    </source>
</evidence>
<keyword evidence="8" id="KW-1185">Reference proteome</keyword>
<dbReference type="GO" id="GO:0003973">
    <property type="term" value="F:(S)-2-hydroxy-acid oxidase activity"/>
    <property type="evidence" value="ECO:0007669"/>
    <property type="project" value="UniProtKB-EC"/>
</dbReference>
<dbReference type="EMBL" id="LECT01000025">
    <property type="protein sequence ID" value="KLU04955.1"/>
    <property type="molecule type" value="Genomic_DNA"/>
</dbReference>
<dbReference type="EC" id="1.1.3.15" evidence="7"/>
<dbReference type="SUPFAM" id="SSF51905">
    <property type="entry name" value="FAD/NAD(P)-binding domain"/>
    <property type="match status" value="1"/>
</dbReference>
<dbReference type="Gene3D" id="3.50.50.60">
    <property type="entry name" value="FAD/NAD(P)-binding domain"/>
    <property type="match status" value="1"/>
</dbReference>
<dbReference type="GO" id="GO:0005737">
    <property type="term" value="C:cytoplasm"/>
    <property type="evidence" value="ECO:0007669"/>
    <property type="project" value="TreeGrafter"/>
</dbReference>
<dbReference type="InterPro" id="IPR006076">
    <property type="entry name" value="FAD-dep_OxRdtase"/>
</dbReference>
<evidence type="ECO:0000256" key="2">
    <source>
        <dbReference type="ARBA" id="ARBA00022630"/>
    </source>
</evidence>
<evidence type="ECO:0000313" key="7">
    <source>
        <dbReference type="EMBL" id="KLU04955.1"/>
    </source>
</evidence>
<protein>
    <submittedName>
        <fullName evidence="7">L-2-hydroxyglutarate oxidase</fullName>
        <ecNumber evidence="7">1.1.3.15</ecNumber>
    </submittedName>
</protein>
<name>A0A0J1BEK0_RHOIS</name>
<organism evidence="7 8">
    <name type="scientific">Rhodopirellula islandica</name>
    <dbReference type="NCBI Taxonomy" id="595434"/>
    <lineage>
        <taxon>Bacteria</taxon>
        <taxon>Pseudomonadati</taxon>
        <taxon>Planctomycetota</taxon>
        <taxon>Planctomycetia</taxon>
        <taxon>Pirellulales</taxon>
        <taxon>Pirellulaceae</taxon>
        <taxon>Rhodopirellula</taxon>
    </lineage>
</organism>
<keyword evidence="3" id="KW-0274">FAD</keyword>
<dbReference type="PANTHER" id="PTHR43104">
    <property type="entry name" value="L-2-HYDROXYGLUTARATE DEHYDROGENASE, MITOCHONDRIAL"/>
    <property type="match status" value="1"/>
</dbReference>
<dbReference type="GO" id="GO:0047545">
    <property type="term" value="F:(S)-2-hydroxyglutarate dehydrogenase activity"/>
    <property type="evidence" value="ECO:0007669"/>
    <property type="project" value="TreeGrafter"/>
</dbReference>
<keyword evidence="4 7" id="KW-0560">Oxidoreductase</keyword>
<evidence type="ECO:0000256" key="3">
    <source>
        <dbReference type="ARBA" id="ARBA00022827"/>
    </source>
</evidence>
<dbReference type="PANTHER" id="PTHR43104:SF2">
    <property type="entry name" value="L-2-HYDROXYGLUTARATE DEHYDROGENASE, MITOCHONDRIAL"/>
    <property type="match status" value="1"/>
</dbReference>
<dbReference type="Proteomes" id="UP000036367">
    <property type="component" value="Unassembled WGS sequence"/>
</dbReference>
<feature type="domain" description="FAD dependent oxidoreductase" evidence="6">
    <location>
        <begin position="10"/>
        <end position="416"/>
    </location>
</feature>
<dbReference type="Pfam" id="PF01266">
    <property type="entry name" value="DAO"/>
    <property type="match status" value="1"/>
</dbReference>
<evidence type="ECO:0000256" key="1">
    <source>
        <dbReference type="ARBA" id="ARBA00001974"/>
    </source>
</evidence>
<keyword evidence="2" id="KW-0285">Flavoprotein</keyword>